<keyword evidence="3 7" id="KW-0813">Transport</keyword>
<dbReference type="RefSeq" id="WP_087394226.1">
    <property type="nucleotide sequence ID" value="NZ_NFKL01000009.1"/>
</dbReference>
<evidence type="ECO:0000256" key="5">
    <source>
        <dbReference type="ARBA" id="ARBA00022643"/>
    </source>
</evidence>
<reference evidence="10" key="1">
    <citation type="submission" date="2017-04" db="EMBL/GenBank/DDBJ databases">
        <title>Function of individual gut microbiota members based on whole genome sequencing of pure cultures obtained from chicken caecum.</title>
        <authorList>
            <person name="Medvecky M."/>
            <person name="Cejkova D."/>
            <person name="Polansky O."/>
            <person name="Karasova D."/>
            <person name="Kubasova T."/>
            <person name="Cizek A."/>
            <person name="Rychlik I."/>
        </authorList>
    </citation>
    <scope>NUCLEOTIDE SEQUENCE [LARGE SCALE GENOMIC DNA]</scope>
    <source>
        <strain evidence="10">An179</strain>
    </source>
</reference>
<keyword evidence="6 7" id="KW-0249">Electron transport</keyword>
<evidence type="ECO:0000256" key="4">
    <source>
        <dbReference type="ARBA" id="ARBA00022630"/>
    </source>
</evidence>
<evidence type="ECO:0000256" key="2">
    <source>
        <dbReference type="ARBA" id="ARBA00005267"/>
    </source>
</evidence>
<dbReference type="PROSITE" id="PS00201">
    <property type="entry name" value="FLAVODOXIN"/>
    <property type="match status" value="1"/>
</dbReference>
<dbReference type="NCBIfam" id="TIGR01753">
    <property type="entry name" value="flav_short"/>
    <property type="match status" value="1"/>
</dbReference>
<dbReference type="PROSITE" id="PS50902">
    <property type="entry name" value="FLAVODOXIN_LIKE"/>
    <property type="match status" value="1"/>
</dbReference>
<accession>A0A1Y4LP13</accession>
<evidence type="ECO:0000259" key="8">
    <source>
        <dbReference type="PROSITE" id="PS50902"/>
    </source>
</evidence>
<evidence type="ECO:0000313" key="10">
    <source>
        <dbReference type="Proteomes" id="UP000195326"/>
    </source>
</evidence>
<dbReference type="Proteomes" id="UP000195326">
    <property type="component" value="Unassembled WGS sequence"/>
</dbReference>
<comment type="caution">
    <text evidence="9">The sequence shown here is derived from an EMBL/GenBank/DDBJ whole genome shotgun (WGS) entry which is preliminary data.</text>
</comment>
<evidence type="ECO:0000256" key="1">
    <source>
        <dbReference type="ARBA" id="ARBA00001917"/>
    </source>
</evidence>
<gene>
    <name evidence="9" type="ORF">B5F15_07385</name>
</gene>
<dbReference type="AlphaFoldDB" id="A0A1Y4LP13"/>
<organism evidence="9 10">
    <name type="scientific">Butyricicoccus pullicaecorum</name>
    <dbReference type="NCBI Taxonomy" id="501571"/>
    <lineage>
        <taxon>Bacteria</taxon>
        <taxon>Bacillati</taxon>
        <taxon>Bacillota</taxon>
        <taxon>Clostridia</taxon>
        <taxon>Eubacteriales</taxon>
        <taxon>Butyricicoccaceae</taxon>
        <taxon>Butyricicoccus</taxon>
    </lineage>
</organism>
<dbReference type="GO" id="GO:0009055">
    <property type="term" value="F:electron transfer activity"/>
    <property type="evidence" value="ECO:0007669"/>
    <property type="project" value="UniProtKB-UniRule"/>
</dbReference>
<dbReference type="InterPro" id="IPR051285">
    <property type="entry name" value="NADH_oxidoreductase_modular"/>
</dbReference>
<dbReference type="Pfam" id="PF00258">
    <property type="entry name" value="Flavodoxin_1"/>
    <property type="match status" value="1"/>
</dbReference>
<dbReference type="InterPro" id="IPR008254">
    <property type="entry name" value="Flavodoxin/NO_synth"/>
</dbReference>
<dbReference type="InterPro" id="IPR010087">
    <property type="entry name" value="Flav_short"/>
</dbReference>
<evidence type="ECO:0000256" key="6">
    <source>
        <dbReference type="ARBA" id="ARBA00022982"/>
    </source>
</evidence>
<dbReference type="GO" id="GO:0010181">
    <property type="term" value="F:FMN binding"/>
    <property type="evidence" value="ECO:0007669"/>
    <property type="project" value="UniProtKB-UniRule"/>
</dbReference>
<dbReference type="GO" id="GO:0016651">
    <property type="term" value="F:oxidoreductase activity, acting on NAD(P)H"/>
    <property type="evidence" value="ECO:0007669"/>
    <property type="project" value="UniProtKB-ARBA"/>
</dbReference>
<name>A0A1Y4LP13_9FIRM</name>
<evidence type="ECO:0000256" key="7">
    <source>
        <dbReference type="RuleBase" id="RU367037"/>
    </source>
</evidence>
<comment type="similarity">
    <text evidence="2 7">Belongs to the flavodoxin family.</text>
</comment>
<sequence length="140" mass="14715">MSKVAVVYWSGTGNTEAMAMAVAEGAKGKGAEVSVITAAEFSPEQVSEYSAIAFGCPSMGSEQLEESEFEPMFTACEGRLSGKNIALFGSYGWGDGEWMRSWESRCNDDGANLACDSVICNEAPDDDALAACRELGASLA</sequence>
<keyword evidence="4 7" id="KW-0285">Flavoprotein</keyword>
<keyword evidence="5 7" id="KW-0288">FMN</keyword>
<evidence type="ECO:0000256" key="3">
    <source>
        <dbReference type="ARBA" id="ARBA00022448"/>
    </source>
</evidence>
<dbReference type="SUPFAM" id="SSF52218">
    <property type="entry name" value="Flavoproteins"/>
    <property type="match status" value="1"/>
</dbReference>
<dbReference type="InterPro" id="IPR001226">
    <property type="entry name" value="Flavodoxin_CS"/>
</dbReference>
<evidence type="ECO:0000313" key="9">
    <source>
        <dbReference type="EMBL" id="OUP58408.1"/>
    </source>
</evidence>
<proteinExistence type="inferred from homology"/>
<comment type="function">
    <text evidence="7">Low-potential electron donor to a number of redox enzymes.</text>
</comment>
<dbReference type="PANTHER" id="PTHR32145:SF11">
    <property type="entry name" value="DIFLAVIN FLAVOPROTEIN A 2-RELATED"/>
    <property type="match status" value="1"/>
</dbReference>
<dbReference type="InterPro" id="IPR029039">
    <property type="entry name" value="Flavoprotein-like_sf"/>
</dbReference>
<dbReference type="Gene3D" id="3.40.50.360">
    <property type="match status" value="1"/>
</dbReference>
<comment type="cofactor">
    <cofactor evidence="1 7">
        <name>FMN</name>
        <dbReference type="ChEBI" id="CHEBI:58210"/>
    </cofactor>
</comment>
<dbReference type="EMBL" id="NFKL01000009">
    <property type="protein sequence ID" value="OUP58408.1"/>
    <property type="molecule type" value="Genomic_DNA"/>
</dbReference>
<dbReference type="PANTHER" id="PTHR32145">
    <property type="entry name" value="DIFLAVIN FLAVOPROTEIN A 2-RELATED"/>
    <property type="match status" value="1"/>
</dbReference>
<feature type="domain" description="Flavodoxin-like" evidence="8">
    <location>
        <begin position="4"/>
        <end position="140"/>
    </location>
</feature>
<protein>
    <recommendedName>
        <fullName evidence="7">Flavodoxin</fullName>
    </recommendedName>
</protein>